<sequence>MISVIDASEYIHVALVYQTRYIMNTSNATAYLLSAFLLQKIADVLEQSQIPLENPTG</sequence>
<dbReference type="EMBL" id="CP094529">
    <property type="protein sequence ID" value="UOE36994.1"/>
    <property type="molecule type" value="Genomic_DNA"/>
</dbReference>
<organism evidence="1 2">
    <name type="scientific">Chryseobacterium oryzae</name>
    <dbReference type="NCBI Taxonomy" id="2929799"/>
    <lineage>
        <taxon>Bacteria</taxon>
        <taxon>Pseudomonadati</taxon>
        <taxon>Bacteroidota</taxon>
        <taxon>Flavobacteriia</taxon>
        <taxon>Flavobacteriales</taxon>
        <taxon>Weeksellaceae</taxon>
        <taxon>Chryseobacterium group</taxon>
        <taxon>Chryseobacterium</taxon>
    </lineage>
</organism>
<name>A0ABY4BCW9_9FLAO</name>
<protein>
    <submittedName>
        <fullName evidence="1">Uncharacterized protein</fullName>
    </submittedName>
</protein>
<dbReference type="Proteomes" id="UP000831068">
    <property type="component" value="Chromosome"/>
</dbReference>
<accession>A0ABY4BCW9</accession>
<reference evidence="1 2" key="1">
    <citation type="submission" date="2022-03" db="EMBL/GenBank/DDBJ databases">
        <title>Chryseobacterium sp. isolated from the Andong Sikhe.</title>
        <authorList>
            <person name="Won M."/>
            <person name="Kim S.-J."/>
            <person name="Kwon S.-W."/>
        </authorList>
    </citation>
    <scope>NUCLEOTIDE SEQUENCE [LARGE SCALE GENOMIC DNA]</scope>
    <source>
        <strain evidence="1 2">ADR-1</strain>
    </source>
</reference>
<keyword evidence="2" id="KW-1185">Reference proteome</keyword>
<proteinExistence type="predicted"/>
<gene>
    <name evidence="1" type="ORF">MTP08_07910</name>
</gene>
<evidence type="ECO:0000313" key="1">
    <source>
        <dbReference type="EMBL" id="UOE36994.1"/>
    </source>
</evidence>
<dbReference type="RefSeq" id="WP_243575506.1">
    <property type="nucleotide sequence ID" value="NZ_CP094529.1"/>
</dbReference>
<evidence type="ECO:0000313" key="2">
    <source>
        <dbReference type="Proteomes" id="UP000831068"/>
    </source>
</evidence>